<evidence type="ECO:0000313" key="5">
    <source>
        <dbReference type="EMBL" id="ROQ20401.1"/>
    </source>
</evidence>
<evidence type="ECO:0000259" key="4">
    <source>
        <dbReference type="PROSITE" id="PS51084"/>
    </source>
</evidence>
<dbReference type="PANTHER" id="PTHR46648">
    <property type="entry name" value="HIT FAMILY PROTEIN 1"/>
    <property type="match status" value="1"/>
</dbReference>
<evidence type="ECO:0000256" key="1">
    <source>
        <dbReference type="PIRSR" id="PIRSR601310-1"/>
    </source>
</evidence>
<dbReference type="GO" id="GO:0016787">
    <property type="term" value="F:hydrolase activity"/>
    <property type="evidence" value="ECO:0007669"/>
    <property type="project" value="UniProtKB-KW"/>
</dbReference>
<accession>A0A3N1NYC8</accession>
<dbReference type="EMBL" id="RJUK01000001">
    <property type="protein sequence ID" value="ROQ20401.1"/>
    <property type="molecule type" value="Genomic_DNA"/>
</dbReference>
<protein>
    <submittedName>
        <fullName evidence="5">Diadenosine tetraphosphate (Ap4A) HIT family hydrolase</fullName>
    </submittedName>
</protein>
<dbReference type="Pfam" id="PF01230">
    <property type="entry name" value="HIT"/>
    <property type="match status" value="1"/>
</dbReference>
<feature type="short sequence motif" description="Histidine triad motif" evidence="2 3">
    <location>
        <begin position="91"/>
        <end position="95"/>
    </location>
</feature>
<evidence type="ECO:0000256" key="2">
    <source>
        <dbReference type="PIRSR" id="PIRSR601310-3"/>
    </source>
</evidence>
<keyword evidence="6" id="KW-1185">Reference proteome</keyword>
<dbReference type="GO" id="GO:0009117">
    <property type="term" value="P:nucleotide metabolic process"/>
    <property type="evidence" value="ECO:0007669"/>
    <property type="project" value="TreeGrafter"/>
</dbReference>
<feature type="active site" description="Tele-AMP-histidine intermediate" evidence="1">
    <location>
        <position position="93"/>
    </location>
</feature>
<dbReference type="InterPro" id="IPR011146">
    <property type="entry name" value="HIT-like"/>
</dbReference>
<dbReference type="InterPro" id="IPR001310">
    <property type="entry name" value="Histidine_triad_HIT"/>
</dbReference>
<dbReference type="InterPro" id="IPR036265">
    <property type="entry name" value="HIT-like_sf"/>
</dbReference>
<evidence type="ECO:0000256" key="3">
    <source>
        <dbReference type="PROSITE-ProRule" id="PRU00464"/>
    </source>
</evidence>
<dbReference type="PROSITE" id="PS51084">
    <property type="entry name" value="HIT_2"/>
    <property type="match status" value="1"/>
</dbReference>
<comment type="caution">
    <text evidence="5">The sequence shown here is derived from an EMBL/GenBank/DDBJ whole genome shotgun (WGS) entry which is preliminary data.</text>
</comment>
<dbReference type="OrthoDB" id="9784774at2"/>
<dbReference type="PANTHER" id="PTHR46648:SF1">
    <property type="entry name" value="ADENOSINE 5'-MONOPHOSPHORAMIDASE HNT1"/>
    <property type="match status" value="1"/>
</dbReference>
<dbReference type="Gene3D" id="3.30.428.10">
    <property type="entry name" value="HIT-like"/>
    <property type="match status" value="1"/>
</dbReference>
<gene>
    <name evidence="5" type="ORF">EDC38_1006</name>
</gene>
<evidence type="ECO:0000313" key="6">
    <source>
        <dbReference type="Proteomes" id="UP000273643"/>
    </source>
</evidence>
<sequence>MASVFSKVISGEFPGHFVWKDDNAVVFMTIQPIREGHVLVVPREEVDHWDDLPPALLSHLIQVSQKVTKGLKEAYPAKRVGMMIAGLEVPHTHIHLVPLDSMGDLSFDHASSADAEDLAEAAQKIRKVLVAQGHGEADLS</sequence>
<dbReference type="RefSeq" id="WP_123637560.1">
    <property type="nucleotide sequence ID" value="NZ_RJUK01000001.1"/>
</dbReference>
<dbReference type="Proteomes" id="UP000273643">
    <property type="component" value="Unassembled WGS sequence"/>
</dbReference>
<dbReference type="PRINTS" id="PR00332">
    <property type="entry name" value="HISTRIAD"/>
</dbReference>
<dbReference type="AlphaFoldDB" id="A0A3N1NYC8"/>
<dbReference type="SUPFAM" id="SSF54197">
    <property type="entry name" value="HIT-like"/>
    <property type="match status" value="1"/>
</dbReference>
<name>A0A3N1NYC8_9GAMM</name>
<keyword evidence="5" id="KW-0378">Hydrolase</keyword>
<feature type="domain" description="HIT" evidence="4">
    <location>
        <begin position="4"/>
        <end position="107"/>
    </location>
</feature>
<proteinExistence type="predicted"/>
<organism evidence="5 6">
    <name type="scientific">Marinimicrobium koreense</name>
    <dbReference type="NCBI Taxonomy" id="306545"/>
    <lineage>
        <taxon>Bacteria</taxon>
        <taxon>Pseudomonadati</taxon>
        <taxon>Pseudomonadota</taxon>
        <taxon>Gammaproteobacteria</taxon>
        <taxon>Cellvibrionales</taxon>
        <taxon>Cellvibrionaceae</taxon>
        <taxon>Marinimicrobium</taxon>
    </lineage>
</organism>
<reference evidence="5 6" key="1">
    <citation type="submission" date="2018-11" db="EMBL/GenBank/DDBJ databases">
        <title>Genomic Encyclopedia of Type Strains, Phase IV (KMG-IV): sequencing the most valuable type-strain genomes for metagenomic binning, comparative biology and taxonomic classification.</title>
        <authorList>
            <person name="Goeker M."/>
        </authorList>
    </citation>
    <scope>NUCLEOTIDE SEQUENCE [LARGE SCALE GENOMIC DNA]</scope>
    <source>
        <strain evidence="5 6">DSM 16974</strain>
    </source>
</reference>